<dbReference type="GO" id="GO:1990756">
    <property type="term" value="F:ubiquitin-like ligase-substrate adaptor activity"/>
    <property type="evidence" value="ECO:0007669"/>
    <property type="project" value="TreeGrafter"/>
</dbReference>
<dbReference type="GO" id="GO:0048741">
    <property type="term" value="P:skeletal muscle fiber development"/>
    <property type="evidence" value="ECO:0007669"/>
    <property type="project" value="UniProtKB-ARBA"/>
</dbReference>
<evidence type="ECO:0000256" key="13">
    <source>
        <dbReference type="ARBA" id="ARBA00023329"/>
    </source>
</evidence>
<dbReference type="PANTHER" id="PTHR22874">
    <property type="entry name" value="ACTIVATING MOLECULE IN BECN1-REGULATED AUTOPHAGY PROTEIN 1"/>
    <property type="match status" value="1"/>
</dbReference>
<sequence>MKATHQKNSVRILAGRERGAQGLGSQRLLQQLVEEKARWMKWQSQKVELPDSPRSTFLLAFSPDRTLMASTHVNHNIYITEVKTGKCLHSLVGHRRTPWCVTFHPTILGLVASGCLDGEVRIWDLHGGSESWFTESNVAIASLAFHPTAQLLLIATNNEVHFWDWSRREPFAVVKTASETERVRLVRFDPLGHNLLTAIVNPSNQQSDDDSEVPMDSVEMPHFRQRSFLQSQPVRRTPILHNFLHILSSRNSGSQAGEQPPEEAPAPPSLPSGRYTTLRDRPPPPPYDGCVQHLGVVCFCSRCPVVLPPPPHHASTFSSARTEPRQPSEPRGADRPSAFSSVYSSSGGNSLRSLSSAPGRRGLLGLAGSPPLARSTPPSGRLAGADWTGSMLNVRSEGGGGGAGGMPPPRTSASSVSLLSVLRQQEGSSQTPVYTSATEGRGFHSSPGPGPSGGGGGGGQRRERGGGAAWGAGPAPAAGTTPLGRARGAAPPPSARCSSAT</sequence>
<evidence type="ECO:0000256" key="12">
    <source>
        <dbReference type="ARBA" id="ARBA00023242"/>
    </source>
</evidence>
<keyword evidence="7" id="KW-0677">Repeat</keyword>
<dbReference type="Pfam" id="PF00400">
    <property type="entry name" value="WD40"/>
    <property type="match status" value="1"/>
</dbReference>
<feature type="compositionally biased region" description="Low complexity" evidence="17">
    <location>
        <begin position="337"/>
        <end position="374"/>
    </location>
</feature>
<evidence type="ECO:0000256" key="5">
    <source>
        <dbReference type="ARBA" id="ARBA00022490"/>
    </source>
</evidence>
<feature type="region of interest" description="Disordered" evidence="17">
    <location>
        <begin position="312"/>
        <end position="501"/>
    </location>
</feature>
<feature type="repeat" description="WD" evidence="16">
    <location>
        <begin position="91"/>
        <end position="125"/>
    </location>
</feature>
<protein>
    <recommendedName>
        <fullName evidence="20">Activating molecule in BECN1-regulated autophagy protein 1</fullName>
    </recommendedName>
</protein>
<evidence type="ECO:0000313" key="19">
    <source>
        <dbReference type="Proteomes" id="UP001221898"/>
    </source>
</evidence>
<dbReference type="Proteomes" id="UP001221898">
    <property type="component" value="Unassembled WGS sequence"/>
</dbReference>
<comment type="subunit">
    <text evidence="15">Component of the DCX(AMBRA1) E3 ubiquitin ligase complex.</text>
</comment>
<feature type="compositionally biased region" description="Basic and acidic residues" evidence="17">
    <location>
        <begin position="322"/>
        <end position="334"/>
    </location>
</feature>
<keyword evidence="9" id="KW-0965">Cell junction</keyword>
<dbReference type="Gene3D" id="2.130.10.10">
    <property type="entry name" value="YVTN repeat-like/Quinoprotein amine dehydrogenase"/>
    <property type="match status" value="1"/>
</dbReference>
<evidence type="ECO:0008006" key="20">
    <source>
        <dbReference type="Google" id="ProtNLM"/>
    </source>
</evidence>
<evidence type="ECO:0000256" key="4">
    <source>
        <dbReference type="ARBA" id="ARBA00004419"/>
    </source>
</evidence>
<dbReference type="InterPro" id="IPR036322">
    <property type="entry name" value="WD40_repeat_dom_sf"/>
</dbReference>
<feature type="region of interest" description="Disordered" evidence="17">
    <location>
        <begin position="251"/>
        <end position="283"/>
    </location>
</feature>
<keyword evidence="5" id="KW-0963">Cytoplasm</keyword>
<evidence type="ECO:0000256" key="17">
    <source>
        <dbReference type="SAM" id="MobiDB-lite"/>
    </source>
</evidence>
<feature type="compositionally biased region" description="Low complexity" evidence="17">
    <location>
        <begin position="412"/>
        <end position="422"/>
    </location>
</feature>
<dbReference type="InterPro" id="IPR019775">
    <property type="entry name" value="WD40_repeat_CS"/>
</dbReference>
<keyword evidence="19" id="KW-1185">Reference proteome</keyword>
<accession>A0AAD7T332</accession>
<organism evidence="18 19">
    <name type="scientific">Aldrovandia affinis</name>
    <dbReference type="NCBI Taxonomy" id="143900"/>
    <lineage>
        <taxon>Eukaryota</taxon>
        <taxon>Metazoa</taxon>
        <taxon>Chordata</taxon>
        <taxon>Craniata</taxon>
        <taxon>Vertebrata</taxon>
        <taxon>Euteleostomi</taxon>
        <taxon>Actinopterygii</taxon>
        <taxon>Neopterygii</taxon>
        <taxon>Teleostei</taxon>
        <taxon>Notacanthiformes</taxon>
        <taxon>Halosauridae</taxon>
        <taxon>Aldrovandia</taxon>
    </lineage>
</organism>
<keyword evidence="12" id="KW-0539">Nucleus</keyword>
<dbReference type="GO" id="GO:0000423">
    <property type="term" value="P:mitophagy"/>
    <property type="evidence" value="ECO:0007669"/>
    <property type="project" value="TreeGrafter"/>
</dbReference>
<proteinExistence type="inferred from homology"/>
<evidence type="ECO:0000256" key="10">
    <source>
        <dbReference type="ARBA" id="ARBA00023006"/>
    </source>
</evidence>
<dbReference type="GO" id="GO:0005925">
    <property type="term" value="C:focal adhesion"/>
    <property type="evidence" value="ECO:0007669"/>
    <property type="project" value="UniProtKB-SubCell"/>
</dbReference>
<dbReference type="GO" id="GO:0031410">
    <property type="term" value="C:cytoplasmic vesicle"/>
    <property type="evidence" value="ECO:0007669"/>
    <property type="project" value="UniProtKB-KW"/>
</dbReference>
<evidence type="ECO:0000256" key="16">
    <source>
        <dbReference type="PROSITE-ProRule" id="PRU00221"/>
    </source>
</evidence>
<name>A0AAD7T332_9TELE</name>
<dbReference type="GO" id="GO:0000045">
    <property type="term" value="P:autophagosome assembly"/>
    <property type="evidence" value="ECO:0007669"/>
    <property type="project" value="TreeGrafter"/>
</dbReference>
<dbReference type="PANTHER" id="PTHR22874:SF1">
    <property type="entry name" value="ACTIVATING MOLECULE IN BECN1-REGULATED AUTOPHAGY PROTEIN 1"/>
    <property type="match status" value="1"/>
</dbReference>
<evidence type="ECO:0000256" key="1">
    <source>
        <dbReference type="ARBA" id="ARBA00004123"/>
    </source>
</evidence>
<dbReference type="PROSITE" id="PS50082">
    <property type="entry name" value="WD_REPEATS_2"/>
    <property type="match status" value="1"/>
</dbReference>
<evidence type="ECO:0000256" key="6">
    <source>
        <dbReference type="ARBA" id="ARBA00022574"/>
    </source>
</evidence>
<dbReference type="GO" id="GO:0007626">
    <property type="term" value="P:locomotory behavior"/>
    <property type="evidence" value="ECO:0007669"/>
    <property type="project" value="UniProtKB-ARBA"/>
</dbReference>
<dbReference type="PROSITE" id="PS00678">
    <property type="entry name" value="WD_REPEATS_1"/>
    <property type="match status" value="1"/>
</dbReference>
<keyword evidence="11" id="KW-0206">Cytoskeleton</keyword>
<gene>
    <name evidence="18" type="ORF">AAFF_G00107000</name>
</gene>
<dbReference type="GO" id="GO:0080008">
    <property type="term" value="C:Cul4-RING E3 ubiquitin ligase complex"/>
    <property type="evidence" value="ECO:0007669"/>
    <property type="project" value="TreeGrafter"/>
</dbReference>
<dbReference type="GO" id="GO:0043009">
    <property type="term" value="P:chordate embryonic development"/>
    <property type="evidence" value="ECO:0007669"/>
    <property type="project" value="UniProtKB-ARBA"/>
</dbReference>
<comment type="caution">
    <text evidence="18">The sequence shown here is derived from an EMBL/GenBank/DDBJ whole genome shotgun (WGS) entry which is preliminary data.</text>
</comment>
<dbReference type="SUPFAM" id="SSF50978">
    <property type="entry name" value="WD40 repeat-like"/>
    <property type="match status" value="1"/>
</dbReference>
<keyword evidence="10" id="KW-0072">Autophagy</keyword>
<dbReference type="GO" id="GO:0005776">
    <property type="term" value="C:autophagosome"/>
    <property type="evidence" value="ECO:0007669"/>
    <property type="project" value="UniProtKB-SubCell"/>
</dbReference>
<evidence type="ECO:0000256" key="2">
    <source>
        <dbReference type="ARBA" id="ARBA00004245"/>
    </source>
</evidence>
<evidence type="ECO:0000256" key="14">
    <source>
        <dbReference type="ARBA" id="ARBA00061691"/>
    </source>
</evidence>
<dbReference type="InterPro" id="IPR015943">
    <property type="entry name" value="WD40/YVTN_repeat-like_dom_sf"/>
</dbReference>
<dbReference type="GO" id="GO:0008406">
    <property type="term" value="P:gonad development"/>
    <property type="evidence" value="ECO:0007669"/>
    <property type="project" value="UniProtKB-ARBA"/>
</dbReference>
<evidence type="ECO:0000256" key="8">
    <source>
        <dbReference type="ARBA" id="ARBA00022786"/>
    </source>
</evidence>
<feature type="compositionally biased region" description="Polar residues" evidence="17">
    <location>
        <begin position="423"/>
        <end position="438"/>
    </location>
</feature>
<evidence type="ECO:0000256" key="9">
    <source>
        <dbReference type="ARBA" id="ARBA00022949"/>
    </source>
</evidence>
<dbReference type="AlphaFoldDB" id="A0AAD7T332"/>
<comment type="similarity">
    <text evidence="14">Belongs to the WD repeat AMBRA1 family.</text>
</comment>
<keyword evidence="6 16" id="KW-0853">WD repeat</keyword>
<evidence type="ECO:0000256" key="11">
    <source>
        <dbReference type="ARBA" id="ARBA00023212"/>
    </source>
</evidence>
<dbReference type="InterPro" id="IPR001680">
    <property type="entry name" value="WD40_rpt"/>
</dbReference>
<evidence type="ECO:0000256" key="7">
    <source>
        <dbReference type="ARBA" id="ARBA00022737"/>
    </source>
</evidence>
<comment type="subcellular location">
    <subcellularLocation>
        <location evidence="3">Cell junction</location>
        <location evidence="3">Focal adhesion</location>
    </subcellularLocation>
    <subcellularLocation>
        <location evidence="2">Cytoplasm</location>
        <location evidence="2">Cytoskeleton</location>
    </subcellularLocation>
    <subcellularLocation>
        <location evidence="4">Cytoplasmic vesicle</location>
        <location evidence="4">Autophagosome</location>
    </subcellularLocation>
    <subcellularLocation>
        <location evidence="1">Nucleus</location>
    </subcellularLocation>
</comment>
<dbReference type="GO" id="GO:0005856">
    <property type="term" value="C:cytoskeleton"/>
    <property type="evidence" value="ECO:0007669"/>
    <property type="project" value="UniProtKB-SubCell"/>
</dbReference>
<dbReference type="FunFam" id="2.130.10.10:FF:000361">
    <property type="entry name" value="Activating molecule in beclin-1-regulated autophagy"/>
    <property type="match status" value="1"/>
</dbReference>
<keyword evidence="8" id="KW-0833">Ubl conjugation pathway</keyword>
<dbReference type="InterPro" id="IPR052596">
    <property type="entry name" value="AMBRA1_autophagy"/>
</dbReference>
<reference evidence="18" key="1">
    <citation type="journal article" date="2023" name="Science">
        <title>Genome structures resolve the early diversification of teleost fishes.</title>
        <authorList>
            <person name="Parey E."/>
            <person name="Louis A."/>
            <person name="Montfort J."/>
            <person name="Bouchez O."/>
            <person name="Roques C."/>
            <person name="Iampietro C."/>
            <person name="Lluch J."/>
            <person name="Castinel A."/>
            <person name="Donnadieu C."/>
            <person name="Desvignes T."/>
            <person name="Floi Bucao C."/>
            <person name="Jouanno E."/>
            <person name="Wen M."/>
            <person name="Mejri S."/>
            <person name="Dirks R."/>
            <person name="Jansen H."/>
            <person name="Henkel C."/>
            <person name="Chen W.J."/>
            <person name="Zahm M."/>
            <person name="Cabau C."/>
            <person name="Klopp C."/>
            <person name="Thompson A.W."/>
            <person name="Robinson-Rechavi M."/>
            <person name="Braasch I."/>
            <person name="Lecointre G."/>
            <person name="Bobe J."/>
            <person name="Postlethwait J.H."/>
            <person name="Berthelot C."/>
            <person name="Roest Crollius H."/>
            <person name="Guiguen Y."/>
        </authorList>
    </citation>
    <scope>NUCLEOTIDE SEQUENCE</scope>
    <source>
        <strain evidence="18">NC1722</strain>
    </source>
</reference>
<dbReference type="PROSITE" id="PS50294">
    <property type="entry name" value="WD_REPEATS_REGION"/>
    <property type="match status" value="1"/>
</dbReference>
<dbReference type="EMBL" id="JAINUG010000017">
    <property type="protein sequence ID" value="KAJ8413118.1"/>
    <property type="molecule type" value="Genomic_DNA"/>
</dbReference>
<evidence type="ECO:0000313" key="18">
    <source>
        <dbReference type="EMBL" id="KAJ8413118.1"/>
    </source>
</evidence>
<evidence type="ECO:0000256" key="15">
    <source>
        <dbReference type="ARBA" id="ARBA00062236"/>
    </source>
</evidence>
<dbReference type="SMART" id="SM00320">
    <property type="entry name" value="WD40"/>
    <property type="match status" value="3"/>
</dbReference>
<evidence type="ECO:0000256" key="3">
    <source>
        <dbReference type="ARBA" id="ARBA00004246"/>
    </source>
</evidence>
<keyword evidence="13" id="KW-0968">Cytoplasmic vesicle</keyword>
<dbReference type="GO" id="GO:0005634">
    <property type="term" value="C:nucleus"/>
    <property type="evidence" value="ECO:0007669"/>
    <property type="project" value="UniProtKB-SubCell"/>
</dbReference>
<feature type="compositionally biased region" description="Low complexity" evidence="17">
    <location>
        <begin position="471"/>
        <end position="501"/>
    </location>
</feature>